<evidence type="ECO:0000256" key="6">
    <source>
        <dbReference type="PROSITE-ProRule" id="PRU00169"/>
    </source>
</evidence>
<evidence type="ECO:0000259" key="9">
    <source>
        <dbReference type="PROSITE" id="PS50112"/>
    </source>
</evidence>
<keyword evidence="5" id="KW-0902">Two-component regulatory system</keyword>
<keyword evidence="4" id="KW-0418">Kinase</keyword>
<dbReference type="NCBIfam" id="TIGR00229">
    <property type="entry name" value="sensory_box"/>
    <property type="match status" value="1"/>
</dbReference>
<dbReference type="PROSITE" id="PS50110">
    <property type="entry name" value="RESPONSE_REGULATORY"/>
    <property type="match status" value="1"/>
</dbReference>
<dbReference type="CDD" id="cd00075">
    <property type="entry name" value="HATPase"/>
    <property type="match status" value="1"/>
</dbReference>
<dbReference type="PROSITE" id="PS50109">
    <property type="entry name" value="HIS_KIN"/>
    <property type="match status" value="1"/>
</dbReference>
<keyword evidence="10" id="KW-0547">Nucleotide-binding</keyword>
<dbReference type="CDD" id="cd00156">
    <property type="entry name" value="REC"/>
    <property type="match status" value="1"/>
</dbReference>
<comment type="caution">
    <text evidence="6">Lacks conserved residue(s) required for the propagation of feature annotation.</text>
</comment>
<evidence type="ECO:0000313" key="10">
    <source>
        <dbReference type="EMBL" id="MFC7125479.1"/>
    </source>
</evidence>
<evidence type="ECO:0000256" key="2">
    <source>
        <dbReference type="ARBA" id="ARBA00012438"/>
    </source>
</evidence>
<dbReference type="AlphaFoldDB" id="A0ABD5X7F2"/>
<dbReference type="Gene3D" id="3.30.450.20">
    <property type="entry name" value="PAS domain"/>
    <property type="match status" value="1"/>
</dbReference>
<dbReference type="SUPFAM" id="SSF55785">
    <property type="entry name" value="PYP-like sensor domain (PAS domain)"/>
    <property type="match status" value="1"/>
</dbReference>
<protein>
    <recommendedName>
        <fullName evidence="2">histidine kinase</fullName>
        <ecNumber evidence="2">2.7.13.3</ecNumber>
    </recommendedName>
</protein>
<dbReference type="InterPro" id="IPR013656">
    <property type="entry name" value="PAS_4"/>
</dbReference>
<dbReference type="Proteomes" id="UP001596414">
    <property type="component" value="Unassembled WGS sequence"/>
</dbReference>
<dbReference type="EC" id="2.7.13.3" evidence="2"/>
<dbReference type="InterPro" id="IPR036890">
    <property type="entry name" value="HATPase_C_sf"/>
</dbReference>
<organism evidence="10 11">
    <name type="scientific">Halovenus rubra</name>
    <dbReference type="NCBI Taxonomy" id="869890"/>
    <lineage>
        <taxon>Archaea</taxon>
        <taxon>Methanobacteriati</taxon>
        <taxon>Methanobacteriota</taxon>
        <taxon>Stenosarchaea group</taxon>
        <taxon>Halobacteria</taxon>
        <taxon>Halobacteriales</taxon>
        <taxon>Haloarculaceae</taxon>
        <taxon>Halovenus</taxon>
    </lineage>
</organism>
<dbReference type="EMBL" id="JBHSZQ010000004">
    <property type="protein sequence ID" value="MFC7125479.1"/>
    <property type="molecule type" value="Genomic_DNA"/>
</dbReference>
<dbReference type="InterPro" id="IPR050736">
    <property type="entry name" value="Sensor_HK_Regulatory"/>
</dbReference>
<dbReference type="InterPro" id="IPR011006">
    <property type="entry name" value="CheY-like_superfamily"/>
</dbReference>
<dbReference type="GO" id="GO:0004673">
    <property type="term" value="F:protein histidine kinase activity"/>
    <property type="evidence" value="ECO:0007669"/>
    <property type="project" value="UniProtKB-EC"/>
</dbReference>
<dbReference type="SMART" id="SM00448">
    <property type="entry name" value="REC"/>
    <property type="match status" value="1"/>
</dbReference>
<dbReference type="SMART" id="SM00387">
    <property type="entry name" value="HATPase_c"/>
    <property type="match status" value="1"/>
</dbReference>
<dbReference type="Gene3D" id="3.30.565.10">
    <property type="entry name" value="Histidine kinase-like ATPase, C-terminal domain"/>
    <property type="match status" value="1"/>
</dbReference>
<reference evidence="10 11" key="1">
    <citation type="journal article" date="2014" name="Int. J. Syst. Evol. Microbiol.">
        <title>Complete genome sequence of Corynebacterium casei LMG S-19264T (=DSM 44701T), isolated from a smear-ripened cheese.</title>
        <authorList>
            <consortium name="US DOE Joint Genome Institute (JGI-PGF)"/>
            <person name="Walter F."/>
            <person name="Albersmeier A."/>
            <person name="Kalinowski J."/>
            <person name="Ruckert C."/>
        </authorList>
    </citation>
    <scope>NUCLEOTIDE SEQUENCE [LARGE SCALE GENOMIC DNA]</scope>
    <source>
        <strain evidence="10 11">CGMCC 4.7215</strain>
    </source>
</reference>
<evidence type="ECO:0000256" key="5">
    <source>
        <dbReference type="ARBA" id="ARBA00023012"/>
    </source>
</evidence>
<evidence type="ECO:0000256" key="1">
    <source>
        <dbReference type="ARBA" id="ARBA00000085"/>
    </source>
</evidence>
<dbReference type="PROSITE" id="PS50112">
    <property type="entry name" value="PAS"/>
    <property type="match status" value="1"/>
</dbReference>
<sequence length="475" mass="52823">MNARLQSDLERQPAQTETISILVVDDEQDYVDITATHIQRQQKDVTVSTVEDSRTAITRLEETEVDCIISVYDMTPLTGIELLRKVREDYGDLPFILLTAKGSEDLASQAISAGVSDYYQKGFGNDYYEKLANRVTSLVKKRREKQGTASRRTFFDNAPFAAIEWDSQLDAVQLNETAREILGYSSTEFEGCSLKQIVPESERDTVQKIVGNLLAEKGTQTHKTEIVTNNGKRISCQWRSRACTDESGEIVAIYSQFHALSEYEELKLKNQKLNRLVSVVSHDLRNPVQSLSLSLAAVEQNGADEENIGRCRRSLDRIEALIDDLLTIGKQDGDLNTQLIGLETLVDECRENIEVGPATVICTTELKIMADPGRALQLLENLISNAIKHGADSGIIRIGTIENGFYVEDDGPGIPPEKRDTVFEYGYSRTTTGTGFGLTIVQEVAKDHGWDVVLTESKEGGARFEILDVETAEQS</sequence>
<feature type="domain" description="PAS" evidence="9">
    <location>
        <begin position="147"/>
        <end position="217"/>
    </location>
</feature>
<name>A0ABD5X7F2_9EURY</name>
<dbReference type="InterPro" id="IPR003661">
    <property type="entry name" value="HisK_dim/P_dom"/>
</dbReference>
<dbReference type="Pfam" id="PF08448">
    <property type="entry name" value="PAS_4"/>
    <property type="match status" value="1"/>
</dbReference>
<dbReference type="InterPro" id="IPR001789">
    <property type="entry name" value="Sig_transdc_resp-reg_receiver"/>
</dbReference>
<dbReference type="SMART" id="SM00388">
    <property type="entry name" value="HisKA"/>
    <property type="match status" value="1"/>
</dbReference>
<dbReference type="SUPFAM" id="SSF55874">
    <property type="entry name" value="ATPase domain of HSP90 chaperone/DNA topoisomerase II/histidine kinase"/>
    <property type="match status" value="1"/>
</dbReference>
<dbReference type="Pfam" id="PF00512">
    <property type="entry name" value="HisKA"/>
    <property type="match status" value="1"/>
</dbReference>
<evidence type="ECO:0000259" key="8">
    <source>
        <dbReference type="PROSITE" id="PS50110"/>
    </source>
</evidence>
<accession>A0ABD5X7F2</accession>
<dbReference type="InterPro" id="IPR005467">
    <property type="entry name" value="His_kinase_dom"/>
</dbReference>
<dbReference type="Pfam" id="PF02518">
    <property type="entry name" value="HATPase_c"/>
    <property type="match status" value="1"/>
</dbReference>
<keyword evidence="10" id="KW-0067">ATP-binding</keyword>
<dbReference type="CDD" id="cd00130">
    <property type="entry name" value="PAS"/>
    <property type="match status" value="1"/>
</dbReference>
<evidence type="ECO:0000313" key="11">
    <source>
        <dbReference type="Proteomes" id="UP001596414"/>
    </source>
</evidence>
<dbReference type="SMART" id="SM00091">
    <property type="entry name" value="PAS"/>
    <property type="match status" value="1"/>
</dbReference>
<dbReference type="InterPro" id="IPR000014">
    <property type="entry name" value="PAS"/>
</dbReference>
<proteinExistence type="predicted"/>
<dbReference type="RefSeq" id="WP_267636475.1">
    <property type="nucleotide sequence ID" value="NZ_JAODIY010000004.1"/>
</dbReference>
<evidence type="ECO:0000259" key="7">
    <source>
        <dbReference type="PROSITE" id="PS50109"/>
    </source>
</evidence>
<dbReference type="Gene3D" id="3.40.50.2300">
    <property type="match status" value="1"/>
</dbReference>
<dbReference type="SUPFAM" id="SSF52172">
    <property type="entry name" value="CheY-like"/>
    <property type="match status" value="1"/>
</dbReference>
<dbReference type="Pfam" id="PF00072">
    <property type="entry name" value="Response_reg"/>
    <property type="match status" value="1"/>
</dbReference>
<dbReference type="PANTHER" id="PTHR43711">
    <property type="entry name" value="TWO-COMPONENT HISTIDINE KINASE"/>
    <property type="match status" value="1"/>
</dbReference>
<dbReference type="CDD" id="cd00082">
    <property type="entry name" value="HisKA"/>
    <property type="match status" value="1"/>
</dbReference>
<feature type="domain" description="Response regulatory" evidence="8">
    <location>
        <begin position="20"/>
        <end position="136"/>
    </location>
</feature>
<dbReference type="GO" id="GO:0000160">
    <property type="term" value="P:phosphorelay signal transduction system"/>
    <property type="evidence" value="ECO:0007669"/>
    <property type="project" value="UniProtKB-KW"/>
</dbReference>
<evidence type="ECO:0000256" key="4">
    <source>
        <dbReference type="ARBA" id="ARBA00022777"/>
    </source>
</evidence>
<dbReference type="InterPro" id="IPR036097">
    <property type="entry name" value="HisK_dim/P_sf"/>
</dbReference>
<dbReference type="Gene3D" id="1.10.287.130">
    <property type="match status" value="1"/>
</dbReference>
<comment type="caution">
    <text evidence="10">The sequence shown here is derived from an EMBL/GenBank/DDBJ whole genome shotgun (WGS) entry which is preliminary data.</text>
</comment>
<gene>
    <name evidence="10" type="ORF">ACFQJ7_05415</name>
</gene>
<dbReference type="GO" id="GO:0005524">
    <property type="term" value="F:ATP binding"/>
    <property type="evidence" value="ECO:0007669"/>
    <property type="project" value="UniProtKB-KW"/>
</dbReference>
<dbReference type="SUPFAM" id="SSF47384">
    <property type="entry name" value="Homodimeric domain of signal transducing histidine kinase"/>
    <property type="match status" value="1"/>
</dbReference>
<feature type="domain" description="Histidine kinase" evidence="7">
    <location>
        <begin position="279"/>
        <end position="466"/>
    </location>
</feature>
<evidence type="ECO:0000256" key="3">
    <source>
        <dbReference type="ARBA" id="ARBA00022679"/>
    </source>
</evidence>
<keyword evidence="3" id="KW-0808">Transferase</keyword>
<dbReference type="InterPro" id="IPR035965">
    <property type="entry name" value="PAS-like_dom_sf"/>
</dbReference>
<comment type="catalytic activity">
    <reaction evidence="1">
        <text>ATP + protein L-histidine = ADP + protein N-phospho-L-histidine.</text>
        <dbReference type="EC" id="2.7.13.3"/>
    </reaction>
</comment>
<dbReference type="InterPro" id="IPR003594">
    <property type="entry name" value="HATPase_dom"/>
</dbReference>
<dbReference type="PANTHER" id="PTHR43711:SF1">
    <property type="entry name" value="HISTIDINE KINASE 1"/>
    <property type="match status" value="1"/>
</dbReference>